<dbReference type="AlphaFoldDB" id="A0A8H7CCG1"/>
<dbReference type="OrthoDB" id="3046890at2759"/>
<keyword evidence="2" id="KW-1133">Transmembrane helix</keyword>
<protein>
    <submittedName>
        <fullName evidence="3">Uncharacterized protein</fullName>
    </submittedName>
</protein>
<proteinExistence type="predicted"/>
<comment type="caution">
    <text evidence="3">The sequence shown here is derived from an EMBL/GenBank/DDBJ whole genome shotgun (WGS) entry which is preliminary data.</text>
</comment>
<name>A0A8H7CCG1_9AGAR</name>
<feature type="compositionally biased region" description="Polar residues" evidence="1">
    <location>
        <begin position="371"/>
        <end position="385"/>
    </location>
</feature>
<feature type="compositionally biased region" description="Polar residues" evidence="1">
    <location>
        <begin position="457"/>
        <end position="466"/>
    </location>
</feature>
<keyword evidence="2" id="KW-0472">Membrane</keyword>
<feature type="region of interest" description="Disordered" evidence="1">
    <location>
        <begin position="220"/>
        <end position="466"/>
    </location>
</feature>
<evidence type="ECO:0000256" key="2">
    <source>
        <dbReference type="SAM" id="Phobius"/>
    </source>
</evidence>
<organism evidence="3 4">
    <name type="scientific">Mycena venus</name>
    <dbReference type="NCBI Taxonomy" id="2733690"/>
    <lineage>
        <taxon>Eukaryota</taxon>
        <taxon>Fungi</taxon>
        <taxon>Dikarya</taxon>
        <taxon>Basidiomycota</taxon>
        <taxon>Agaricomycotina</taxon>
        <taxon>Agaricomycetes</taxon>
        <taxon>Agaricomycetidae</taxon>
        <taxon>Agaricales</taxon>
        <taxon>Marasmiineae</taxon>
        <taxon>Mycenaceae</taxon>
        <taxon>Mycena</taxon>
    </lineage>
</organism>
<keyword evidence="4" id="KW-1185">Reference proteome</keyword>
<feature type="region of interest" description="Disordered" evidence="1">
    <location>
        <begin position="185"/>
        <end position="206"/>
    </location>
</feature>
<keyword evidence="2" id="KW-0812">Transmembrane</keyword>
<evidence type="ECO:0000313" key="3">
    <source>
        <dbReference type="EMBL" id="KAF7331047.1"/>
    </source>
</evidence>
<feature type="transmembrane region" description="Helical" evidence="2">
    <location>
        <begin position="124"/>
        <end position="148"/>
    </location>
</feature>
<gene>
    <name evidence="3" type="ORF">MVEN_02445000</name>
</gene>
<feature type="transmembrane region" description="Helical" evidence="2">
    <location>
        <begin position="63"/>
        <end position="83"/>
    </location>
</feature>
<sequence length="528" mass="57861">MGRFGGVRAGYTGSTIDTPPPKCQAIITSAHLAIEVSMFSFLAATRFWYILICDGPPGPTMTLLPLSLILFPGLCASAAGLSVRRDVMSFPVASDDLISQERSSEPASTILWRRTARLDRSTTIAVVVGTIGGVAMIATLFLGLLLVLRKRRERQKLQILASDQKDIVQFPDFLASVPGPFAPHSKERPYAYQNVPPRSPPQSHTLSLDNAESAWFVGEPTYSRKSPGRQPISRKTSLQELVPPSPAATRAPSRTAPRQEIIPDRNPNPAESLATRAPSRQKFREEFIPDRNPSPAPNSTTRTLPRKTSRQEIVPVGAPAENTTTRTPSRKRSRQEIIPASLTAGNLTTHSPSRKTSRPKITFDPNPSIIAENSTIRTPAASQPRTPRLEFEVTLISKPTKQGLPPTPRATRDPESVPERPPSPTGFRQLPQPESVFRRPRGSSLRGSRPNMIVTIPSPSHHVTSSEDIMGPVSRFSISPVAQSFPSRFNLTGLSPPSSARFTTRHTRRNGGFGSLSNLVRLDDYRLQ</sequence>
<feature type="compositionally biased region" description="Low complexity" evidence="1">
    <location>
        <begin position="247"/>
        <end position="258"/>
    </location>
</feature>
<evidence type="ECO:0000256" key="1">
    <source>
        <dbReference type="SAM" id="MobiDB-lite"/>
    </source>
</evidence>
<reference evidence="3" key="1">
    <citation type="submission" date="2020-05" db="EMBL/GenBank/DDBJ databases">
        <title>Mycena genomes resolve the evolution of fungal bioluminescence.</title>
        <authorList>
            <person name="Tsai I.J."/>
        </authorList>
    </citation>
    <scope>NUCLEOTIDE SEQUENCE</scope>
    <source>
        <strain evidence="3">CCC161011</strain>
    </source>
</reference>
<feature type="transmembrane region" description="Helical" evidence="2">
    <location>
        <begin position="30"/>
        <end position="51"/>
    </location>
</feature>
<evidence type="ECO:0000313" key="4">
    <source>
        <dbReference type="Proteomes" id="UP000620124"/>
    </source>
</evidence>
<dbReference type="Proteomes" id="UP000620124">
    <property type="component" value="Unassembled WGS sequence"/>
</dbReference>
<accession>A0A8H7CCG1</accession>
<dbReference type="EMBL" id="JACAZI010000032">
    <property type="protein sequence ID" value="KAF7331047.1"/>
    <property type="molecule type" value="Genomic_DNA"/>
</dbReference>